<feature type="transmembrane region" description="Helical" evidence="9">
    <location>
        <begin position="102"/>
        <end position="126"/>
    </location>
</feature>
<proteinExistence type="inferred from homology"/>
<keyword evidence="5" id="KW-0571">Peptide transport</keyword>
<dbReference type="Proteomes" id="UP000537161">
    <property type="component" value="Unassembled WGS sequence"/>
</dbReference>
<dbReference type="InterPro" id="IPR035906">
    <property type="entry name" value="MetI-like_sf"/>
</dbReference>
<evidence type="ECO:0000256" key="1">
    <source>
        <dbReference type="ARBA" id="ARBA00004651"/>
    </source>
</evidence>
<evidence type="ECO:0000256" key="8">
    <source>
        <dbReference type="ARBA" id="ARBA00023136"/>
    </source>
</evidence>
<dbReference type="PANTHER" id="PTHR43386">
    <property type="entry name" value="OLIGOPEPTIDE TRANSPORT SYSTEM PERMEASE PROTEIN APPC"/>
    <property type="match status" value="1"/>
</dbReference>
<sequence>MRGRAHQYLGFGLVGLLLLVILTGFVWLPYDPLAIDLDNVLAPPSWAHWLGTDQFGRDVAARAMLGARISAFIALQTVALTVLAGLIVGLASGFLRGWTDRILMTFSDALLAFPGILLALSLIAVLGQSRHSIVIALSIAYLPSVVRVVRAAALSIREREYVEASRAAGDGPLYTVWRYVLPNALPPVLIIATSLFGWVVLSESALSFLGVGVPAPAPTWGNMLSSARPYMASASWLSIAPGLCIVATLLGINMLGDALRDRLDPRNAA</sequence>
<dbReference type="GO" id="GO:0005886">
    <property type="term" value="C:plasma membrane"/>
    <property type="evidence" value="ECO:0007669"/>
    <property type="project" value="UniProtKB-SubCell"/>
</dbReference>
<evidence type="ECO:0000256" key="5">
    <source>
        <dbReference type="ARBA" id="ARBA00022856"/>
    </source>
</evidence>
<keyword evidence="12" id="KW-1185">Reference proteome</keyword>
<dbReference type="SUPFAM" id="SSF161098">
    <property type="entry name" value="MetI-like"/>
    <property type="match status" value="1"/>
</dbReference>
<evidence type="ECO:0000256" key="4">
    <source>
        <dbReference type="ARBA" id="ARBA00022692"/>
    </source>
</evidence>
<dbReference type="CDD" id="cd06261">
    <property type="entry name" value="TM_PBP2"/>
    <property type="match status" value="1"/>
</dbReference>
<evidence type="ECO:0000313" key="12">
    <source>
        <dbReference type="Proteomes" id="UP000537161"/>
    </source>
</evidence>
<feature type="domain" description="ABC transmembrane type-1" evidence="10">
    <location>
        <begin position="67"/>
        <end position="256"/>
    </location>
</feature>
<evidence type="ECO:0000313" key="11">
    <source>
        <dbReference type="EMBL" id="MBB5705909.1"/>
    </source>
</evidence>
<dbReference type="PANTHER" id="PTHR43386:SF1">
    <property type="entry name" value="D,D-DIPEPTIDE TRANSPORT SYSTEM PERMEASE PROTEIN DDPC-RELATED"/>
    <property type="match status" value="1"/>
</dbReference>
<protein>
    <submittedName>
        <fullName evidence="11">Peptide/nickel transport system permease protein</fullName>
    </submittedName>
</protein>
<comment type="similarity">
    <text evidence="9">Belongs to the binding-protein-dependent transport system permease family.</text>
</comment>
<reference evidence="11 12" key="1">
    <citation type="submission" date="2020-08" db="EMBL/GenBank/DDBJ databases">
        <title>Genomic Encyclopedia of Type Strains, Phase IV (KMG-IV): sequencing the most valuable type-strain genomes for metagenomic binning, comparative biology and taxonomic classification.</title>
        <authorList>
            <person name="Goeker M."/>
        </authorList>
    </citation>
    <scope>NUCLEOTIDE SEQUENCE [LARGE SCALE GENOMIC DNA]</scope>
    <source>
        <strain evidence="11 12">DSM 27163</strain>
    </source>
</reference>
<dbReference type="AlphaFoldDB" id="A0A7W9B419"/>
<comment type="subcellular location">
    <subcellularLocation>
        <location evidence="1 9">Cell membrane</location>
        <topology evidence="1 9">Multi-pass membrane protein</topology>
    </subcellularLocation>
</comment>
<keyword evidence="2 9" id="KW-0813">Transport</keyword>
<name>A0A7W9B419_9SPHN</name>
<gene>
    <name evidence="11" type="ORF">FHR21_001242</name>
</gene>
<dbReference type="GO" id="GO:0055085">
    <property type="term" value="P:transmembrane transport"/>
    <property type="evidence" value="ECO:0007669"/>
    <property type="project" value="InterPro"/>
</dbReference>
<dbReference type="EMBL" id="JACIJH010000002">
    <property type="protein sequence ID" value="MBB5705909.1"/>
    <property type="molecule type" value="Genomic_DNA"/>
</dbReference>
<keyword evidence="7 9" id="KW-1133">Transmembrane helix</keyword>
<keyword evidence="6" id="KW-0653">Protein transport</keyword>
<dbReference type="InterPro" id="IPR050366">
    <property type="entry name" value="BP-dependent_transpt_permease"/>
</dbReference>
<comment type="caution">
    <text evidence="11">The sequence shown here is derived from an EMBL/GenBank/DDBJ whole genome shotgun (WGS) entry which is preliminary data.</text>
</comment>
<dbReference type="GO" id="GO:0015031">
    <property type="term" value="P:protein transport"/>
    <property type="evidence" value="ECO:0007669"/>
    <property type="project" value="UniProtKB-KW"/>
</dbReference>
<feature type="transmembrane region" description="Helical" evidence="9">
    <location>
        <begin position="132"/>
        <end position="149"/>
    </location>
</feature>
<keyword evidence="8 9" id="KW-0472">Membrane</keyword>
<dbReference type="Pfam" id="PF00528">
    <property type="entry name" value="BPD_transp_1"/>
    <property type="match status" value="1"/>
</dbReference>
<dbReference type="PROSITE" id="PS50928">
    <property type="entry name" value="ABC_TM1"/>
    <property type="match status" value="1"/>
</dbReference>
<dbReference type="RefSeq" id="WP_184096300.1">
    <property type="nucleotide sequence ID" value="NZ_JACIJH010000002.1"/>
</dbReference>
<keyword evidence="3" id="KW-1003">Cell membrane</keyword>
<feature type="transmembrane region" description="Helical" evidence="9">
    <location>
        <begin position="69"/>
        <end position="95"/>
    </location>
</feature>
<evidence type="ECO:0000259" key="10">
    <source>
        <dbReference type="PROSITE" id="PS50928"/>
    </source>
</evidence>
<accession>A0A7W9B419</accession>
<evidence type="ECO:0000256" key="7">
    <source>
        <dbReference type="ARBA" id="ARBA00022989"/>
    </source>
</evidence>
<dbReference type="InterPro" id="IPR000515">
    <property type="entry name" value="MetI-like"/>
</dbReference>
<organism evidence="11 12">
    <name type="scientific">Sphingopyxis panaciterrulae</name>
    <dbReference type="NCBI Taxonomy" id="462372"/>
    <lineage>
        <taxon>Bacteria</taxon>
        <taxon>Pseudomonadati</taxon>
        <taxon>Pseudomonadota</taxon>
        <taxon>Alphaproteobacteria</taxon>
        <taxon>Sphingomonadales</taxon>
        <taxon>Sphingomonadaceae</taxon>
        <taxon>Sphingopyxis</taxon>
    </lineage>
</organism>
<evidence type="ECO:0000256" key="2">
    <source>
        <dbReference type="ARBA" id="ARBA00022448"/>
    </source>
</evidence>
<evidence type="ECO:0000256" key="6">
    <source>
        <dbReference type="ARBA" id="ARBA00022927"/>
    </source>
</evidence>
<dbReference type="Gene3D" id="1.10.3720.10">
    <property type="entry name" value="MetI-like"/>
    <property type="match status" value="1"/>
</dbReference>
<dbReference type="GO" id="GO:0015833">
    <property type="term" value="P:peptide transport"/>
    <property type="evidence" value="ECO:0007669"/>
    <property type="project" value="UniProtKB-KW"/>
</dbReference>
<evidence type="ECO:0000256" key="9">
    <source>
        <dbReference type="RuleBase" id="RU363032"/>
    </source>
</evidence>
<feature type="transmembrane region" description="Helical" evidence="9">
    <location>
        <begin position="7"/>
        <end position="28"/>
    </location>
</feature>
<evidence type="ECO:0000256" key="3">
    <source>
        <dbReference type="ARBA" id="ARBA00022475"/>
    </source>
</evidence>
<feature type="transmembrane region" description="Helical" evidence="9">
    <location>
        <begin position="233"/>
        <end position="256"/>
    </location>
</feature>
<feature type="transmembrane region" description="Helical" evidence="9">
    <location>
        <begin position="188"/>
        <end position="213"/>
    </location>
</feature>
<keyword evidence="4 9" id="KW-0812">Transmembrane</keyword>